<dbReference type="InterPro" id="IPR054648">
    <property type="entry name" value="TudS-rel"/>
</dbReference>
<keyword evidence="1" id="KW-0732">Signal</keyword>
<feature type="chain" id="PRO_5027007911" description="DUF523 domain-containing protein" evidence="1">
    <location>
        <begin position="20"/>
        <end position="184"/>
    </location>
</feature>
<dbReference type="EMBL" id="QMIF01000012">
    <property type="protein sequence ID" value="TVM32148.1"/>
    <property type="molecule type" value="Genomic_DNA"/>
</dbReference>
<evidence type="ECO:0000313" key="2">
    <source>
        <dbReference type="EMBL" id="TVM32148.1"/>
    </source>
</evidence>
<evidence type="ECO:0000256" key="1">
    <source>
        <dbReference type="SAM" id="SignalP"/>
    </source>
</evidence>
<gene>
    <name evidence="2" type="ORF">DQK91_16235</name>
</gene>
<dbReference type="OrthoDB" id="5420310at2"/>
<protein>
    <recommendedName>
        <fullName evidence="4">DUF523 domain-containing protein</fullName>
    </recommendedName>
</protein>
<comment type="caution">
    <text evidence="2">The sequence shown here is derived from an EMBL/GenBank/DDBJ whole genome shotgun (WGS) entry which is preliminary data.</text>
</comment>
<dbReference type="RefSeq" id="WP_144306443.1">
    <property type="nucleotide sequence ID" value="NZ_QMIF01000012.1"/>
</dbReference>
<sequence length="184" mass="19844">MKRGKRILVVCHCLLNANAKVVPLATCPGVCMEPLRASIEAGVGLVQLPCPETVAMGMCRFGMTKEQYEHAAFRRQCRAMLEPVLDQIQAFAAVGYEITGLVGVDGSPNCGMRTTCFGYEGGEISAPESNIPEQLANITFGPGQGVFMEELLAGLGARHIDVPLFAVEESNPEQLVAVDRRTFE</sequence>
<organism evidence="2 3">
    <name type="scientific">Oceanidesulfovibrio marinus</name>
    <dbReference type="NCBI Taxonomy" id="370038"/>
    <lineage>
        <taxon>Bacteria</taxon>
        <taxon>Pseudomonadati</taxon>
        <taxon>Thermodesulfobacteriota</taxon>
        <taxon>Desulfovibrionia</taxon>
        <taxon>Desulfovibrionales</taxon>
        <taxon>Desulfovibrionaceae</taxon>
        <taxon>Oceanidesulfovibrio</taxon>
    </lineage>
</organism>
<accession>A0A6P1ZD84</accession>
<dbReference type="AlphaFoldDB" id="A0A6P1ZD84"/>
<evidence type="ECO:0000313" key="3">
    <source>
        <dbReference type="Proteomes" id="UP000434052"/>
    </source>
</evidence>
<proteinExistence type="predicted"/>
<dbReference type="Proteomes" id="UP000434052">
    <property type="component" value="Unassembled WGS sequence"/>
</dbReference>
<dbReference type="NCBIfam" id="NF045597">
    <property type="entry name" value="TudS_rel_CD3072"/>
    <property type="match status" value="1"/>
</dbReference>
<name>A0A6P1ZD84_9BACT</name>
<feature type="signal peptide" evidence="1">
    <location>
        <begin position="1"/>
        <end position="19"/>
    </location>
</feature>
<reference evidence="2 3" key="1">
    <citation type="submission" date="2018-06" db="EMBL/GenBank/DDBJ databases">
        <title>Complete genome of Desulfovibrio marinus P48SEP.</title>
        <authorList>
            <person name="Crispim J.S."/>
            <person name="Vidigal P.M.P."/>
            <person name="Silva L.C.F."/>
            <person name="Araujo L.C."/>
            <person name="Laguardia C.N."/>
            <person name="Dias R.S."/>
            <person name="Sousa M.P."/>
            <person name="Paula S.O."/>
            <person name="Silva C."/>
        </authorList>
    </citation>
    <scope>NUCLEOTIDE SEQUENCE [LARGE SCALE GENOMIC DNA]</scope>
    <source>
        <strain evidence="2 3">P48SEP</strain>
    </source>
</reference>
<evidence type="ECO:0008006" key="4">
    <source>
        <dbReference type="Google" id="ProtNLM"/>
    </source>
</evidence>